<sequence>MDGDARREVILKVLGWGTVVYFLIIGFALDKHALFELKSPPGSARLQQAQLAHADALDSKSRGLTGADPVASADLKAQAARIRFDVATARGDQSDGRYRAIGLIAGTAAFALLYPPLIYFTYRRTTPTSSAPTPPDLIPLKTALGYGAVMSTITFIAGFTTAYQ</sequence>
<dbReference type="Proteomes" id="UP001501710">
    <property type="component" value="Unassembled WGS sequence"/>
</dbReference>
<evidence type="ECO:0000313" key="3">
    <source>
        <dbReference type="Proteomes" id="UP001501710"/>
    </source>
</evidence>
<protein>
    <submittedName>
        <fullName evidence="2">Uncharacterized protein</fullName>
    </submittedName>
</protein>
<name>A0ABP8C3H0_9ACTN</name>
<evidence type="ECO:0000313" key="2">
    <source>
        <dbReference type="EMBL" id="GAA4232946.1"/>
    </source>
</evidence>
<gene>
    <name evidence="2" type="ORF">GCM10022254_34220</name>
</gene>
<keyword evidence="1" id="KW-1133">Transmembrane helix</keyword>
<keyword evidence="1" id="KW-0472">Membrane</keyword>
<dbReference type="EMBL" id="BAABAS010000006">
    <property type="protein sequence ID" value="GAA4232946.1"/>
    <property type="molecule type" value="Genomic_DNA"/>
</dbReference>
<comment type="caution">
    <text evidence="2">The sequence shown here is derived from an EMBL/GenBank/DDBJ whole genome shotgun (WGS) entry which is preliminary data.</text>
</comment>
<proteinExistence type="predicted"/>
<reference evidence="3" key="1">
    <citation type="journal article" date="2019" name="Int. J. Syst. Evol. Microbiol.">
        <title>The Global Catalogue of Microorganisms (GCM) 10K type strain sequencing project: providing services to taxonomists for standard genome sequencing and annotation.</title>
        <authorList>
            <consortium name="The Broad Institute Genomics Platform"/>
            <consortium name="The Broad Institute Genome Sequencing Center for Infectious Disease"/>
            <person name="Wu L."/>
            <person name="Ma J."/>
        </authorList>
    </citation>
    <scope>NUCLEOTIDE SEQUENCE [LARGE SCALE GENOMIC DNA]</scope>
    <source>
        <strain evidence="3">JCM 17440</strain>
    </source>
</reference>
<accession>A0ABP8C3H0</accession>
<organism evidence="2 3">
    <name type="scientific">Actinomadura meridiana</name>
    <dbReference type="NCBI Taxonomy" id="559626"/>
    <lineage>
        <taxon>Bacteria</taxon>
        <taxon>Bacillati</taxon>
        <taxon>Actinomycetota</taxon>
        <taxon>Actinomycetes</taxon>
        <taxon>Streptosporangiales</taxon>
        <taxon>Thermomonosporaceae</taxon>
        <taxon>Actinomadura</taxon>
    </lineage>
</organism>
<feature type="transmembrane region" description="Helical" evidence="1">
    <location>
        <begin position="9"/>
        <end position="29"/>
    </location>
</feature>
<keyword evidence="1" id="KW-0812">Transmembrane</keyword>
<evidence type="ECO:0000256" key="1">
    <source>
        <dbReference type="SAM" id="Phobius"/>
    </source>
</evidence>
<dbReference type="RefSeq" id="WP_344897399.1">
    <property type="nucleotide sequence ID" value="NZ_BAABAS010000006.1"/>
</dbReference>
<feature type="transmembrane region" description="Helical" evidence="1">
    <location>
        <begin position="100"/>
        <end position="122"/>
    </location>
</feature>
<feature type="transmembrane region" description="Helical" evidence="1">
    <location>
        <begin position="143"/>
        <end position="163"/>
    </location>
</feature>
<keyword evidence="3" id="KW-1185">Reference proteome</keyword>